<name>A0A4C1WDT3_EUMVA</name>
<feature type="region of interest" description="Disordered" evidence="1">
    <location>
        <begin position="1"/>
        <end position="24"/>
    </location>
</feature>
<dbReference type="Proteomes" id="UP000299102">
    <property type="component" value="Unassembled WGS sequence"/>
</dbReference>
<comment type="caution">
    <text evidence="2">The sequence shown here is derived from an EMBL/GenBank/DDBJ whole genome shotgun (WGS) entry which is preliminary data.</text>
</comment>
<evidence type="ECO:0000313" key="2">
    <source>
        <dbReference type="EMBL" id="GBP48599.1"/>
    </source>
</evidence>
<protein>
    <submittedName>
        <fullName evidence="2">Uncharacterized protein</fullName>
    </submittedName>
</protein>
<sequence length="83" mass="9071">MACPNGTTGTRPTEGAKYRGREDLHQKDVVTKKAREAKLIVPDCIEVLRDSFKSNGTLTSRSGSRIIETGGQRLRRPCPGMGL</sequence>
<feature type="compositionally biased region" description="Polar residues" evidence="1">
    <location>
        <begin position="1"/>
        <end position="11"/>
    </location>
</feature>
<feature type="compositionally biased region" description="Basic and acidic residues" evidence="1">
    <location>
        <begin position="14"/>
        <end position="24"/>
    </location>
</feature>
<evidence type="ECO:0000313" key="3">
    <source>
        <dbReference type="Proteomes" id="UP000299102"/>
    </source>
</evidence>
<organism evidence="2 3">
    <name type="scientific">Eumeta variegata</name>
    <name type="common">Bagworm moth</name>
    <name type="synonym">Eumeta japonica</name>
    <dbReference type="NCBI Taxonomy" id="151549"/>
    <lineage>
        <taxon>Eukaryota</taxon>
        <taxon>Metazoa</taxon>
        <taxon>Ecdysozoa</taxon>
        <taxon>Arthropoda</taxon>
        <taxon>Hexapoda</taxon>
        <taxon>Insecta</taxon>
        <taxon>Pterygota</taxon>
        <taxon>Neoptera</taxon>
        <taxon>Endopterygota</taxon>
        <taxon>Lepidoptera</taxon>
        <taxon>Glossata</taxon>
        <taxon>Ditrysia</taxon>
        <taxon>Tineoidea</taxon>
        <taxon>Psychidae</taxon>
        <taxon>Oiketicinae</taxon>
        <taxon>Eumeta</taxon>
    </lineage>
</organism>
<accession>A0A4C1WDT3</accession>
<keyword evidence="3" id="KW-1185">Reference proteome</keyword>
<evidence type="ECO:0000256" key="1">
    <source>
        <dbReference type="SAM" id="MobiDB-lite"/>
    </source>
</evidence>
<dbReference type="AlphaFoldDB" id="A0A4C1WDT3"/>
<gene>
    <name evidence="2" type="ORF">EVAR_27985_1</name>
</gene>
<reference evidence="2 3" key="1">
    <citation type="journal article" date="2019" name="Commun. Biol.">
        <title>The bagworm genome reveals a unique fibroin gene that provides high tensile strength.</title>
        <authorList>
            <person name="Kono N."/>
            <person name="Nakamura H."/>
            <person name="Ohtoshi R."/>
            <person name="Tomita M."/>
            <person name="Numata K."/>
            <person name="Arakawa K."/>
        </authorList>
    </citation>
    <scope>NUCLEOTIDE SEQUENCE [LARGE SCALE GENOMIC DNA]</scope>
</reference>
<proteinExistence type="predicted"/>
<dbReference type="EMBL" id="BGZK01000527">
    <property type="protein sequence ID" value="GBP48599.1"/>
    <property type="molecule type" value="Genomic_DNA"/>
</dbReference>